<comment type="caution">
    <text evidence="1">The sequence shown here is derived from an EMBL/GenBank/DDBJ whole genome shotgun (WGS) entry which is preliminary data.</text>
</comment>
<dbReference type="Proteomes" id="UP000266841">
    <property type="component" value="Unassembled WGS sequence"/>
</dbReference>
<accession>K0SC31</accession>
<evidence type="ECO:0000313" key="2">
    <source>
        <dbReference type="Proteomes" id="UP000266841"/>
    </source>
</evidence>
<feature type="non-terminal residue" evidence="1">
    <location>
        <position position="1"/>
    </location>
</feature>
<organism evidence="1 2">
    <name type="scientific">Thalassiosira oceanica</name>
    <name type="common">Marine diatom</name>
    <dbReference type="NCBI Taxonomy" id="159749"/>
    <lineage>
        <taxon>Eukaryota</taxon>
        <taxon>Sar</taxon>
        <taxon>Stramenopiles</taxon>
        <taxon>Ochrophyta</taxon>
        <taxon>Bacillariophyta</taxon>
        <taxon>Coscinodiscophyceae</taxon>
        <taxon>Thalassiosirophycidae</taxon>
        <taxon>Thalassiosirales</taxon>
        <taxon>Thalassiosiraceae</taxon>
        <taxon>Thalassiosira</taxon>
    </lineage>
</organism>
<reference evidence="1 2" key="1">
    <citation type="journal article" date="2012" name="Genome Biol.">
        <title>Genome and low-iron response of an oceanic diatom adapted to chronic iron limitation.</title>
        <authorList>
            <person name="Lommer M."/>
            <person name="Specht M."/>
            <person name="Roy A.S."/>
            <person name="Kraemer L."/>
            <person name="Andreson R."/>
            <person name="Gutowska M.A."/>
            <person name="Wolf J."/>
            <person name="Bergner S.V."/>
            <person name="Schilhabel M.B."/>
            <person name="Klostermeier U.C."/>
            <person name="Beiko R.G."/>
            <person name="Rosenstiel P."/>
            <person name="Hippler M."/>
            <person name="Laroche J."/>
        </authorList>
    </citation>
    <scope>NUCLEOTIDE SEQUENCE [LARGE SCALE GENOMIC DNA]</scope>
    <source>
        <strain evidence="1 2">CCMP1005</strain>
    </source>
</reference>
<proteinExistence type="predicted"/>
<protein>
    <submittedName>
        <fullName evidence="1">Uncharacterized protein</fullName>
    </submittedName>
</protein>
<sequence length="70" mass="7665">GPFLYLLCYVMLCYVIITIHKGNCRRYNKTNQINLVSILQGSSLPAEGVSVVIQPCVLRDGISDPGAILI</sequence>
<dbReference type="EMBL" id="AGNL01018544">
    <property type="protein sequence ID" value="EJK62910.1"/>
    <property type="molecule type" value="Genomic_DNA"/>
</dbReference>
<keyword evidence="2" id="KW-1185">Reference proteome</keyword>
<gene>
    <name evidence="1" type="ORF">THAOC_16460</name>
</gene>
<name>K0SC31_THAOC</name>
<evidence type="ECO:0000313" key="1">
    <source>
        <dbReference type="EMBL" id="EJK62910.1"/>
    </source>
</evidence>
<dbReference type="AlphaFoldDB" id="K0SC31"/>